<feature type="compositionally biased region" description="Basic and acidic residues" evidence="1">
    <location>
        <begin position="295"/>
        <end position="304"/>
    </location>
</feature>
<feature type="compositionally biased region" description="Basic and acidic residues" evidence="1">
    <location>
        <begin position="272"/>
        <end position="288"/>
    </location>
</feature>
<evidence type="ECO:0000313" key="5">
    <source>
        <dbReference type="Proteomes" id="UP000186883"/>
    </source>
</evidence>
<protein>
    <recommendedName>
        <fullName evidence="6">Band 7 domain-containing protein</fullName>
    </recommendedName>
</protein>
<comment type="caution">
    <text evidence="2">The sequence shown here is derived from an EMBL/GenBank/DDBJ whole genome shotgun (WGS) entry which is preliminary data.</text>
</comment>
<dbReference type="EMBL" id="LOBU02000001">
    <property type="protein sequence ID" value="OKA11305.1"/>
    <property type="molecule type" value="Genomic_DNA"/>
</dbReference>
<dbReference type="OrthoDB" id="3629585at2"/>
<accession>A0A154MV61</accession>
<feature type="region of interest" description="Disordered" evidence="1">
    <location>
        <begin position="265"/>
        <end position="332"/>
    </location>
</feature>
<dbReference type="AlphaFoldDB" id="A0A154MV61"/>
<evidence type="ECO:0000313" key="4">
    <source>
        <dbReference type="Proteomes" id="UP000076321"/>
    </source>
</evidence>
<name>A0A154MV61_9PSEU</name>
<dbReference type="Proteomes" id="UP000186883">
    <property type="component" value="Unassembled WGS sequence"/>
</dbReference>
<proteinExistence type="predicted"/>
<evidence type="ECO:0000256" key="1">
    <source>
        <dbReference type="SAM" id="MobiDB-lite"/>
    </source>
</evidence>
<sequence length="332" mass="36337">MNQTYNPILQRLELRRMRLTSPLRTPELGTAMVLERAMGAPLVLNHGDRVPDARFGNYRRMYLIDVANRGLAFSITTASADPAFPFNVTVRFACRVKDPVAVARDNITDMTASLQSSLASIVRETAARFDVLAPADVQNAVLARLNSAHGSTTVQLGSYSVAVAMVDAEDFVTEQRKIRVRKLTYDSMRPIAGGSREDMLAHVMSLDDGDPMALLDRERADRAAETKAKIDVLRALTGSDITDPNATDLRDQVLGEFFDRSKSVPGARRKLRDSLESRAKAAIEDGKVVEGNVPRPDKTADERPGSSPDPRPENGSSRVRGTMRRSAPDSGS</sequence>
<dbReference type="RefSeq" id="WP_061983786.1">
    <property type="nucleotide sequence ID" value="NZ_LOBU02000001.1"/>
</dbReference>
<organism evidence="2 4">
    <name type="scientific">Amycolatopsis regifaucium</name>
    <dbReference type="NCBI Taxonomy" id="546365"/>
    <lineage>
        <taxon>Bacteria</taxon>
        <taxon>Bacillati</taxon>
        <taxon>Actinomycetota</taxon>
        <taxon>Actinomycetes</taxon>
        <taxon>Pseudonocardiales</taxon>
        <taxon>Pseudonocardiaceae</taxon>
        <taxon>Amycolatopsis</taxon>
    </lineage>
</organism>
<evidence type="ECO:0008006" key="6">
    <source>
        <dbReference type="Google" id="ProtNLM"/>
    </source>
</evidence>
<dbReference type="Proteomes" id="UP000076321">
    <property type="component" value="Unassembled WGS sequence"/>
</dbReference>
<reference evidence="3 5" key="2">
    <citation type="submission" date="2016-11" db="EMBL/GenBank/DDBJ databases">
        <title>Genome sequencing of Amycolatopsis regifaucium.</title>
        <authorList>
            <person name="Mayilraj S."/>
            <person name="Kaur N."/>
        </authorList>
    </citation>
    <scope>NUCLEOTIDE SEQUENCE [LARGE SCALE GENOMIC DNA]</scope>
    <source>
        <strain evidence="3 5">GY080</strain>
    </source>
</reference>
<evidence type="ECO:0000313" key="3">
    <source>
        <dbReference type="EMBL" id="OKA11305.1"/>
    </source>
</evidence>
<gene>
    <name evidence="3" type="ORF">ATP06_0200060</name>
    <name evidence="2" type="ORF">AVL48_19945</name>
</gene>
<keyword evidence="5" id="KW-1185">Reference proteome</keyword>
<dbReference type="EMBL" id="LQCI01000002">
    <property type="protein sequence ID" value="KZB88234.1"/>
    <property type="molecule type" value="Genomic_DNA"/>
</dbReference>
<reference evidence="2 4" key="1">
    <citation type="submission" date="2015-12" db="EMBL/GenBank/DDBJ databases">
        <title>Amycolatopsis regifaucium genome sequencing and assembly.</title>
        <authorList>
            <person name="Mayilraj S."/>
        </authorList>
    </citation>
    <scope>NUCLEOTIDE SEQUENCE [LARGE SCALE GENOMIC DNA]</scope>
    <source>
        <strain evidence="2 4">GY080</strain>
    </source>
</reference>
<evidence type="ECO:0000313" key="2">
    <source>
        <dbReference type="EMBL" id="KZB88234.1"/>
    </source>
</evidence>